<reference evidence="2 3" key="1">
    <citation type="journal article" date="2020" name="Fungal Divers.">
        <title>Resolving the Mortierellaceae phylogeny through synthesis of multi-gene phylogenetics and phylogenomics.</title>
        <authorList>
            <person name="Vandepol N."/>
            <person name="Liber J."/>
            <person name="Desiro A."/>
            <person name="Na H."/>
            <person name="Kennedy M."/>
            <person name="Barry K."/>
            <person name="Grigoriev I.V."/>
            <person name="Miller A.N."/>
            <person name="O'Donnell K."/>
            <person name="Stajich J.E."/>
            <person name="Bonito G."/>
        </authorList>
    </citation>
    <scope>NUCLEOTIDE SEQUENCE [LARGE SCALE GENOMIC DNA]</scope>
    <source>
        <strain evidence="2 3">AD045</strain>
    </source>
</reference>
<gene>
    <name evidence="2" type="ORF">BGZ96_000737</name>
</gene>
<accession>A0ABQ7JNL9</accession>
<protein>
    <submittedName>
        <fullName evidence="2">Uncharacterized protein</fullName>
    </submittedName>
</protein>
<sequence>MHKVLAVLFTVCSTMVLGVQSGTLIHIYNNAGKGTWIGAESDARWCECLSNTQTASIRGENGGVIRLFSSKDCTGNFQTLGSNDQIYNAQWVNSVSWGKGGIPSKQWDNGCPNLFA</sequence>
<evidence type="ECO:0000256" key="1">
    <source>
        <dbReference type="SAM" id="SignalP"/>
    </source>
</evidence>
<keyword evidence="3" id="KW-1185">Reference proteome</keyword>
<keyword evidence="1" id="KW-0732">Signal</keyword>
<proteinExistence type="predicted"/>
<comment type="caution">
    <text evidence="2">The sequence shown here is derived from an EMBL/GenBank/DDBJ whole genome shotgun (WGS) entry which is preliminary data.</text>
</comment>
<dbReference type="EMBL" id="JAAAIM010001105">
    <property type="protein sequence ID" value="KAG0282214.1"/>
    <property type="molecule type" value="Genomic_DNA"/>
</dbReference>
<name>A0ABQ7JNL9_9FUNG</name>
<evidence type="ECO:0000313" key="3">
    <source>
        <dbReference type="Proteomes" id="UP001194696"/>
    </source>
</evidence>
<evidence type="ECO:0000313" key="2">
    <source>
        <dbReference type="EMBL" id="KAG0282214.1"/>
    </source>
</evidence>
<feature type="signal peptide" evidence="1">
    <location>
        <begin position="1"/>
        <end position="21"/>
    </location>
</feature>
<dbReference type="Proteomes" id="UP001194696">
    <property type="component" value="Unassembled WGS sequence"/>
</dbReference>
<feature type="chain" id="PRO_5047325414" evidence="1">
    <location>
        <begin position="22"/>
        <end position="116"/>
    </location>
</feature>
<organism evidence="2 3">
    <name type="scientific">Linnemannia gamsii</name>
    <dbReference type="NCBI Taxonomy" id="64522"/>
    <lineage>
        <taxon>Eukaryota</taxon>
        <taxon>Fungi</taxon>
        <taxon>Fungi incertae sedis</taxon>
        <taxon>Mucoromycota</taxon>
        <taxon>Mortierellomycotina</taxon>
        <taxon>Mortierellomycetes</taxon>
        <taxon>Mortierellales</taxon>
        <taxon>Mortierellaceae</taxon>
        <taxon>Linnemannia</taxon>
    </lineage>
</organism>